<gene>
    <name evidence="1" type="ORF">CDV36_006401</name>
</gene>
<protein>
    <submittedName>
        <fullName evidence="1">Uncharacterized protein</fullName>
    </submittedName>
</protein>
<dbReference type="EMBL" id="NKUJ01000097">
    <property type="protein sequence ID" value="RMJ13926.1"/>
    <property type="molecule type" value="Genomic_DNA"/>
</dbReference>
<name>A0A3M2S8M7_9HYPO</name>
<comment type="caution">
    <text evidence="1">The sequence shown here is derived from an EMBL/GenBank/DDBJ whole genome shotgun (WGS) entry which is preliminary data.</text>
</comment>
<organism evidence="1 2">
    <name type="scientific">Fusarium kuroshium</name>
    <dbReference type="NCBI Taxonomy" id="2010991"/>
    <lineage>
        <taxon>Eukaryota</taxon>
        <taxon>Fungi</taxon>
        <taxon>Dikarya</taxon>
        <taxon>Ascomycota</taxon>
        <taxon>Pezizomycotina</taxon>
        <taxon>Sordariomycetes</taxon>
        <taxon>Hypocreomycetidae</taxon>
        <taxon>Hypocreales</taxon>
        <taxon>Nectriaceae</taxon>
        <taxon>Fusarium</taxon>
        <taxon>Fusarium solani species complex</taxon>
    </lineage>
</organism>
<accession>A0A3M2S8M7</accession>
<evidence type="ECO:0000313" key="2">
    <source>
        <dbReference type="Proteomes" id="UP000277212"/>
    </source>
</evidence>
<sequence length="67" mass="7863">MSSESVIKIHNSDLGEFQSLFRPFSGHSRKYCRPLKVGLSSYFGSKCDFQIKHYSQLLHIRMQRVKK</sequence>
<evidence type="ECO:0000313" key="1">
    <source>
        <dbReference type="EMBL" id="RMJ13926.1"/>
    </source>
</evidence>
<proteinExistence type="predicted"/>
<keyword evidence="2" id="KW-1185">Reference proteome</keyword>
<dbReference type="Proteomes" id="UP000277212">
    <property type="component" value="Unassembled WGS sequence"/>
</dbReference>
<reference evidence="1 2" key="1">
    <citation type="submission" date="2017-06" db="EMBL/GenBank/DDBJ databases">
        <title>Comparative genomic analysis of Ambrosia Fusariam Clade fungi.</title>
        <authorList>
            <person name="Stajich J.E."/>
            <person name="Carrillo J."/>
            <person name="Kijimoto T."/>
            <person name="Eskalen A."/>
            <person name="O'Donnell K."/>
            <person name="Kasson M."/>
        </authorList>
    </citation>
    <scope>NUCLEOTIDE SEQUENCE [LARGE SCALE GENOMIC DNA]</scope>
    <source>
        <strain evidence="1">UCR3666</strain>
    </source>
</reference>
<dbReference type="AlphaFoldDB" id="A0A3M2S8M7"/>